<dbReference type="Gene3D" id="2.130.10.10">
    <property type="entry name" value="YVTN repeat-like/Quinoprotein amine dehydrogenase"/>
    <property type="match status" value="1"/>
</dbReference>
<dbReference type="EMBL" id="CP003218">
    <property type="protein sequence ID" value="AEX05871.1"/>
    <property type="molecule type" value="Genomic_DNA"/>
</dbReference>
<dbReference type="RefSeq" id="WP_014229405.1">
    <property type="nucleotide sequence ID" value="NC_016612.1"/>
</dbReference>
<dbReference type="Proteomes" id="UP000007843">
    <property type="component" value="Chromosome"/>
</dbReference>
<keyword evidence="2" id="KW-0675">Receptor</keyword>
<dbReference type="SUPFAM" id="SSF51004">
    <property type="entry name" value="C-terminal (heme d1) domain of cytochrome cd1-nitrite reductase"/>
    <property type="match status" value="1"/>
</dbReference>
<keyword evidence="1" id="KW-0732">Signal</keyword>
<dbReference type="InterPro" id="IPR051200">
    <property type="entry name" value="Host-pathogen_enzymatic-act"/>
</dbReference>
<dbReference type="KEGG" id="kox:KOX_20755"/>
<dbReference type="HOGENOM" id="CLU_056358_1_0_6"/>
<evidence type="ECO:0000313" key="3">
    <source>
        <dbReference type="Proteomes" id="UP000007843"/>
    </source>
</evidence>
<accession>A0A0H3HH52</accession>
<feature type="chain" id="PRO_5002610963" evidence="1">
    <location>
        <begin position="28"/>
        <end position="352"/>
    </location>
</feature>
<sequence length="352" mass="38455">MSTASLKQAARLALVISFSLHAPSASAKDFTEREFHAQALGHGVYELAYDNGQKTLYAASAPSFDKDKTAGLVFRLAADSLRIDEKIVTERRAFALSLDEENHILYLGNALDGSLTLLDTLTNKVINTIQLSDDSDPAKQAHVREVVLDKLNQRLYVSGIGRKGQGLLWVVDTRKQQLIDTLKNIDPVGFAVDASGEKVYAVTGNGELATLDGKTSTLISRVKVDPADAEHYFLNIALNSAAGVGYIADTNTRDVLVVRLDSGKLVDRIASPNSVAVLYNAKREEIYVTHRNDRSISVIDARTHRLKHTLKTAAMPNSLVLSADGGTLYASVKQDEKSDRPDYVLKIDLTQF</sequence>
<reference evidence="2 3" key="1">
    <citation type="journal article" date="2012" name="J. Bacteriol.">
        <title>Complete genome sequence of Klebsiella oxytoca KCTC 1686, used in production of 2,3-butanediol.</title>
        <authorList>
            <person name="Shin S.H."/>
            <person name="Kim S."/>
            <person name="Kim J.Y."/>
            <person name="Lee S."/>
            <person name="Um Y."/>
            <person name="Oh M.K."/>
            <person name="Kim Y.R."/>
            <person name="Lee J."/>
            <person name="Yang K.S."/>
        </authorList>
    </citation>
    <scope>NUCLEOTIDE SEQUENCE [LARGE SCALE GENOMIC DNA]</scope>
    <source>
        <strain evidence="3">ATCC 8724 / DSM 4798 / JCM 20051 / NBRC 3318 / NRRL B-199 / KCTC 1686</strain>
    </source>
</reference>
<name>A0A0H3HH52_KLEM8</name>
<protein>
    <submittedName>
        <fullName evidence="2">Putative receptor</fullName>
    </submittedName>
</protein>
<dbReference type="PANTHER" id="PTHR47197">
    <property type="entry name" value="PROTEIN NIRF"/>
    <property type="match status" value="1"/>
</dbReference>
<feature type="signal peptide" evidence="1">
    <location>
        <begin position="1"/>
        <end position="27"/>
    </location>
</feature>
<proteinExistence type="predicted"/>
<gene>
    <name evidence="2" type="ordered locus">KOX_20755</name>
</gene>
<dbReference type="InterPro" id="IPR011048">
    <property type="entry name" value="Haem_d1_sf"/>
</dbReference>
<dbReference type="PANTHER" id="PTHR47197:SF3">
    <property type="entry name" value="DIHYDRO-HEME D1 DEHYDROGENASE"/>
    <property type="match status" value="1"/>
</dbReference>
<organism evidence="2 3">
    <name type="scientific">Klebsiella michiganensis (strain ATCC 8724 / DSM 4798 / JCM 20051 / NBRC 3318 / NRRL B-199 / KCTC 1686 / BUCSAV 143 / CCM 1901)</name>
    <dbReference type="NCBI Taxonomy" id="1006551"/>
    <lineage>
        <taxon>Bacteria</taxon>
        <taxon>Pseudomonadati</taxon>
        <taxon>Pseudomonadota</taxon>
        <taxon>Gammaproteobacteria</taxon>
        <taxon>Enterobacterales</taxon>
        <taxon>Enterobacteriaceae</taxon>
        <taxon>Klebsiella/Raoultella group</taxon>
        <taxon>Klebsiella</taxon>
    </lineage>
</organism>
<evidence type="ECO:0000313" key="2">
    <source>
        <dbReference type="EMBL" id="AEX05871.1"/>
    </source>
</evidence>
<dbReference type="InterPro" id="IPR015943">
    <property type="entry name" value="WD40/YVTN_repeat-like_dom_sf"/>
</dbReference>
<evidence type="ECO:0000256" key="1">
    <source>
        <dbReference type="SAM" id="SignalP"/>
    </source>
</evidence>
<dbReference type="AlphaFoldDB" id="A0A0H3HH52"/>
<dbReference type="PATRIC" id="fig|1006551.4.peg.4154"/>